<evidence type="ECO:0000313" key="3">
    <source>
        <dbReference type="Proteomes" id="UP000597341"/>
    </source>
</evidence>
<name>A0ABQ3HFW0_9ACTN</name>
<feature type="compositionally biased region" description="Basic and acidic residues" evidence="1">
    <location>
        <begin position="147"/>
        <end position="167"/>
    </location>
</feature>
<keyword evidence="3" id="KW-1185">Reference proteome</keyword>
<organism evidence="2 3">
    <name type="scientific">Nocardioides flavus</name>
    <name type="common">ex Wang et al. 2016</name>
    <dbReference type="NCBI Taxonomy" id="2058780"/>
    <lineage>
        <taxon>Bacteria</taxon>
        <taxon>Bacillati</taxon>
        <taxon>Actinomycetota</taxon>
        <taxon>Actinomycetes</taxon>
        <taxon>Propionibacteriales</taxon>
        <taxon>Nocardioidaceae</taxon>
        <taxon>Nocardioides</taxon>
    </lineage>
</organism>
<proteinExistence type="predicted"/>
<sequence length="221" mass="23943">MRTDAVDVQTDRHAAAVQLHRGRDGEVRALLPREPAGVHQSQHLDGPARAGAEGRQVDAERDAYDRAARGGSDLGELLPGVLGGDHDGVDAADEEPVEQADRDLGRGVEPGAQREHVVEPLVREQHRPDALTPRPAGDGEEGELVAELDRRRPPLLEDVGHPPRLDDQPVAAAHPRRAELDDLSERRRGASVHGTGHHEQPLAAGADVPRTQRVQRRTHPS</sequence>
<feature type="compositionally biased region" description="Basic and acidic residues" evidence="1">
    <location>
        <begin position="176"/>
        <end position="188"/>
    </location>
</feature>
<dbReference type="Proteomes" id="UP000597341">
    <property type="component" value="Unassembled WGS sequence"/>
</dbReference>
<gene>
    <name evidence="2" type="ORF">GCM10011376_11080</name>
</gene>
<accession>A0ABQ3HFW0</accession>
<feature type="compositionally biased region" description="Basic and acidic residues" evidence="1">
    <location>
        <begin position="55"/>
        <end position="68"/>
    </location>
</feature>
<feature type="compositionally biased region" description="Basic and acidic residues" evidence="1">
    <location>
        <begin position="99"/>
        <end position="129"/>
    </location>
</feature>
<evidence type="ECO:0000313" key="2">
    <source>
        <dbReference type="EMBL" id="GHE16498.1"/>
    </source>
</evidence>
<protein>
    <submittedName>
        <fullName evidence="2">Uncharacterized protein</fullName>
    </submittedName>
</protein>
<reference evidence="3" key="1">
    <citation type="journal article" date="2019" name="Int. J. Syst. Evol. Microbiol.">
        <title>The Global Catalogue of Microorganisms (GCM) 10K type strain sequencing project: providing services to taxonomists for standard genome sequencing and annotation.</title>
        <authorList>
            <consortium name="The Broad Institute Genomics Platform"/>
            <consortium name="The Broad Institute Genome Sequencing Center for Infectious Disease"/>
            <person name="Wu L."/>
            <person name="Ma J."/>
        </authorList>
    </citation>
    <scope>NUCLEOTIDE SEQUENCE [LARGE SCALE GENOMIC DNA]</scope>
    <source>
        <strain evidence="3">CGMCC 1.12791</strain>
    </source>
</reference>
<evidence type="ECO:0000256" key="1">
    <source>
        <dbReference type="SAM" id="MobiDB-lite"/>
    </source>
</evidence>
<dbReference type="EMBL" id="BNAD01000002">
    <property type="protein sequence ID" value="GHE16498.1"/>
    <property type="molecule type" value="Genomic_DNA"/>
</dbReference>
<feature type="region of interest" description="Disordered" evidence="1">
    <location>
        <begin position="32"/>
        <end position="221"/>
    </location>
</feature>
<comment type="caution">
    <text evidence="2">The sequence shown here is derived from an EMBL/GenBank/DDBJ whole genome shotgun (WGS) entry which is preliminary data.</text>
</comment>